<dbReference type="Proteomes" id="UP000277890">
    <property type="component" value="Unassembled WGS sequence"/>
</dbReference>
<dbReference type="PANTHER" id="PTHR35984">
    <property type="entry name" value="PERIPLASMIC SERINE PROTEASE"/>
    <property type="match status" value="1"/>
</dbReference>
<dbReference type="RefSeq" id="WP_125370727.1">
    <property type="nucleotide sequence ID" value="NZ_RJPO01000001.1"/>
</dbReference>
<dbReference type="InterPro" id="IPR002825">
    <property type="entry name" value="Pept_S49_ser-pept_pro"/>
</dbReference>
<dbReference type="SUPFAM" id="SSF52096">
    <property type="entry name" value="ClpP/crotonase"/>
    <property type="match status" value="1"/>
</dbReference>
<dbReference type="Pfam" id="PF01972">
    <property type="entry name" value="SDH_protease"/>
    <property type="match status" value="1"/>
</dbReference>
<dbReference type="InterPro" id="IPR029045">
    <property type="entry name" value="ClpP/crotonase-like_dom_sf"/>
</dbReference>
<reference evidence="1 2" key="1">
    <citation type="submission" date="2018-11" db="EMBL/GenBank/DDBJ databases">
        <title>Species Designations Belie Phenotypic and Genotypic Heterogeneity in Oral Streptococci.</title>
        <authorList>
            <person name="Velsko I."/>
        </authorList>
    </citation>
    <scope>NUCLEOTIDE SEQUENCE [LARGE SCALE GENOMIC DNA]</scope>
    <source>
        <strain evidence="1 2">A54</strain>
    </source>
</reference>
<dbReference type="GO" id="GO:0016020">
    <property type="term" value="C:membrane"/>
    <property type="evidence" value="ECO:0007669"/>
    <property type="project" value="InterPro"/>
</dbReference>
<dbReference type="AlphaFoldDB" id="A0A3R9KQ08"/>
<proteinExistence type="predicted"/>
<accession>A0A3R9KQ08</accession>
<comment type="caution">
    <text evidence="1">The sequence shown here is derived from an EMBL/GenBank/DDBJ whole genome shotgun (WGS) entry which is preliminary data.</text>
</comment>
<organism evidence="1 2">
    <name type="scientific">Streptococcus cristatus</name>
    <dbReference type="NCBI Taxonomy" id="45634"/>
    <lineage>
        <taxon>Bacteria</taxon>
        <taxon>Bacillati</taxon>
        <taxon>Bacillota</taxon>
        <taxon>Bacilli</taxon>
        <taxon>Lactobacillales</taxon>
        <taxon>Streptococcaceae</taxon>
        <taxon>Streptococcus</taxon>
    </lineage>
</organism>
<sequence>MDFEVNGGNWSDILTETTNIPSRYDLIRHKYFEHLEKQINRNVICYYSGWLQNRVSSIDINDSDMEGFMSVMKGMDREKGLTLLLHTPGGDPNAAESIVSYLREVFNDDIEVVIPHMAMSAGTMISCASKKIWMGKHSSIGPVDPQISGLPAYNIISEFEDAYTELGQPNPNVDYWHILLSKYPPAFVKFAQDAVALSAELIEKWLTEVMFIGEDKKDVITNIVKNLNEHENSKVHARHFNIKSGQEMGLKISPLENDQEFQNAVLSLHHACMVTLQNTRVSKIIESSSNAYMVSDN</sequence>
<name>A0A3R9KQ08_STRCR</name>
<dbReference type="Gene3D" id="3.90.226.10">
    <property type="entry name" value="2-enoyl-CoA Hydratase, Chain A, domain 1"/>
    <property type="match status" value="1"/>
</dbReference>
<protein>
    <submittedName>
        <fullName evidence="1">Serine dehydrogenase proteinase</fullName>
    </submittedName>
</protein>
<evidence type="ECO:0000313" key="2">
    <source>
        <dbReference type="Proteomes" id="UP000277890"/>
    </source>
</evidence>
<evidence type="ECO:0000313" key="1">
    <source>
        <dbReference type="EMBL" id="RSJ88182.1"/>
    </source>
</evidence>
<dbReference type="PANTHER" id="PTHR35984:SF1">
    <property type="entry name" value="PERIPLASMIC SERINE PROTEASE"/>
    <property type="match status" value="1"/>
</dbReference>
<gene>
    <name evidence="1" type="ORF">D8794_02150</name>
</gene>
<dbReference type="EMBL" id="RJPQ01000001">
    <property type="protein sequence ID" value="RSJ88182.1"/>
    <property type="molecule type" value="Genomic_DNA"/>
</dbReference>